<dbReference type="GO" id="GO:0016829">
    <property type="term" value="F:lyase activity"/>
    <property type="evidence" value="ECO:0007669"/>
    <property type="project" value="UniProtKB-KW"/>
</dbReference>
<dbReference type="Pfam" id="PF07450">
    <property type="entry name" value="HycH"/>
    <property type="match status" value="1"/>
</dbReference>
<dbReference type="NCBIfam" id="NF011664">
    <property type="entry name" value="PRK15084.1"/>
    <property type="match status" value="1"/>
</dbReference>
<dbReference type="EMBL" id="JMGO02000017">
    <property type="protein sequence ID" value="KXU78678.1"/>
    <property type="molecule type" value="Genomic_DNA"/>
</dbReference>
<gene>
    <name evidence="1" type="ORF">LCR_03585</name>
</gene>
<evidence type="ECO:0000313" key="2">
    <source>
        <dbReference type="Proteomes" id="UP000078435"/>
    </source>
</evidence>
<name>A0A175VEE5_AEREN</name>
<dbReference type="STRING" id="29489.VL01_04625"/>
<dbReference type="OrthoDB" id="3173483at2"/>
<protein>
    <submittedName>
        <fullName evidence="1">Formate hydrogenlyase maturation protein HycH</fullName>
    </submittedName>
</protein>
<sequence length="144" mass="16768">MADQVFFYRLSRKFVDEQFDVPPASAKEMGQAREVMYYSLAIGHHLGIVDCLRADLVCSLTGYRDWVAKLPDGSEARRKMEGFLTFGEITIYREHCHMLACAFDRLRKADNVLDEQELGWTNTFMDQLTALYNDPHMYLMVRSR</sequence>
<proteinExistence type="predicted"/>
<organism evidence="1 2">
    <name type="scientific">Aeromonas enteropelogenes</name>
    <name type="common">Aeromonas trota</name>
    <dbReference type="NCBI Taxonomy" id="29489"/>
    <lineage>
        <taxon>Bacteria</taxon>
        <taxon>Pseudomonadati</taxon>
        <taxon>Pseudomonadota</taxon>
        <taxon>Gammaproteobacteria</taxon>
        <taxon>Aeromonadales</taxon>
        <taxon>Aeromonadaceae</taxon>
        <taxon>Aeromonas</taxon>
    </lineage>
</organism>
<accession>A0A175VEE5</accession>
<dbReference type="AlphaFoldDB" id="A0A175VEE5"/>
<reference evidence="1 2" key="1">
    <citation type="submission" date="2016-02" db="EMBL/GenBank/DDBJ databases">
        <title>Draft genome sequence of Aeromonas trota strain 1999lcr isolated from cerebrospinal fluid (CSF).</title>
        <authorList>
            <person name="Dallagassa C.B."/>
            <person name="Prediger K.C."/>
            <person name="Weiss V.A."/>
            <person name="Assis F.E."/>
            <person name="Baura V."/>
            <person name="Cruz L.M."/>
            <person name="Souza E.M."/>
            <person name="Pedrosa F.O."/>
            <person name="Fadel-Picheth C.M."/>
        </authorList>
    </citation>
    <scope>NUCLEOTIDE SEQUENCE [LARGE SCALE GENOMIC DNA]</scope>
    <source>
        <strain evidence="1 2">1999lcr</strain>
    </source>
</reference>
<comment type="caution">
    <text evidence="1">The sequence shown here is derived from an EMBL/GenBank/DDBJ whole genome shotgun (WGS) entry which is preliminary data.</text>
</comment>
<dbReference type="RefSeq" id="WP_026457492.1">
    <property type="nucleotide sequence ID" value="NZ_JMGO02000017.1"/>
</dbReference>
<evidence type="ECO:0000313" key="1">
    <source>
        <dbReference type="EMBL" id="KXU78678.1"/>
    </source>
</evidence>
<dbReference type="InterPro" id="IPR010005">
    <property type="entry name" value="Formate_DH_maturation_HycH"/>
</dbReference>
<dbReference type="Proteomes" id="UP000078435">
    <property type="component" value="Unassembled WGS sequence"/>
</dbReference>
<keyword evidence="1" id="KW-0456">Lyase</keyword>